<keyword evidence="1" id="KW-1133">Transmembrane helix</keyword>
<evidence type="ECO:0000256" key="1">
    <source>
        <dbReference type="SAM" id="Phobius"/>
    </source>
</evidence>
<keyword evidence="3" id="KW-1185">Reference proteome</keyword>
<feature type="transmembrane region" description="Helical" evidence="1">
    <location>
        <begin position="309"/>
        <end position="328"/>
    </location>
</feature>
<dbReference type="PANTHER" id="PTHR43269">
    <property type="entry name" value="SODIUM/PROTON ANTIPORTER 1-RELATED"/>
    <property type="match status" value="1"/>
</dbReference>
<feature type="transmembrane region" description="Helical" evidence="1">
    <location>
        <begin position="279"/>
        <end position="297"/>
    </location>
</feature>
<evidence type="ECO:0000313" key="2">
    <source>
        <dbReference type="EMBL" id="MBK6008192.1"/>
    </source>
</evidence>
<feature type="transmembrane region" description="Helical" evidence="1">
    <location>
        <begin position="6"/>
        <end position="23"/>
    </location>
</feature>
<dbReference type="RefSeq" id="WP_201175057.1">
    <property type="nucleotide sequence ID" value="NZ_JAEPWM010000009.1"/>
</dbReference>
<feature type="transmembrane region" description="Helical" evidence="1">
    <location>
        <begin position="28"/>
        <end position="45"/>
    </location>
</feature>
<organism evidence="2 3">
    <name type="scientific">Ramlibacter ginsenosidimutans</name>
    <dbReference type="NCBI Taxonomy" id="502333"/>
    <lineage>
        <taxon>Bacteria</taxon>
        <taxon>Pseudomonadati</taxon>
        <taxon>Pseudomonadota</taxon>
        <taxon>Betaproteobacteria</taxon>
        <taxon>Burkholderiales</taxon>
        <taxon>Comamonadaceae</taxon>
        <taxon>Ramlibacter</taxon>
    </lineage>
</organism>
<feature type="transmembrane region" description="Helical" evidence="1">
    <location>
        <begin position="65"/>
        <end position="85"/>
    </location>
</feature>
<feature type="transmembrane region" description="Helical" evidence="1">
    <location>
        <begin position="250"/>
        <end position="267"/>
    </location>
</feature>
<accession>A0A934WPH2</accession>
<dbReference type="InterPro" id="IPR045016">
    <property type="entry name" value="NhaD-like"/>
</dbReference>
<dbReference type="AlphaFoldDB" id="A0A934WPH2"/>
<dbReference type="GO" id="GO:0015297">
    <property type="term" value="F:antiporter activity"/>
    <property type="evidence" value="ECO:0007669"/>
    <property type="project" value="InterPro"/>
</dbReference>
<dbReference type="Proteomes" id="UP000630528">
    <property type="component" value="Unassembled WGS sequence"/>
</dbReference>
<feature type="transmembrane region" description="Helical" evidence="1">
    <location>
        <begin position="182"/>
        <end position="199"/>
    </location>
</feature>
<feature type="transmembrane region" description="Helical" evidence="1">
    <location>
        <begin position="340"/>
        <end position="363"/>
    </location>
</feature>
<feature type="transmembrane region" description="Helical" evidence="1">
    <location>
        <begin position="142"/>
        <end position="161"/>
    </location>
</feature>
<feature type="transmembrane region" description="Helical" evidence="1">
    <location>
        <begin position="219"/>
        <end position="238"/>
    </location>
</feature>
<evidence type="ECO:0000313" key="3">
    <source>
        <dbReference type="Proteomes" id="UP000630528"/>
    </source>
</evidence>
<name>A0A934WPH2_9BURK</name>
<reference evidence="2" key="1">
    <citation type="journal article" date="2012" name="J. Microbiol. Biotechnol.">
        <title>Ramlibacter ginsenosidimutans sp. nov., with ginsenoside-converting activity.</title>
        <authorList>
            <person name="Wang L."/>
            <person name="An D.S."/>
            <person name="Kim S.G."/>
            <person name="Jin F.X."/>
            <person name="Kim S.C."/>
            <person name="Lee S.T."/>
            <person name="Im W.T."/>
        </authorList>
    </citation>
    <scope>NUCLEOTIDE SEQUENCE</scope>
    <source>
        <strain evidence="2">KACC 17527</strain>
    </source>
</reference>
<feature type="transmembrane region" description="Helical" evidence="1">
    <location>
        <begin position="375"/>
        <end position="396"/>
    </location>
</feature>
<sequence>MTLAGIPLDFILFALTLLGVALFHNHTLFVAVTGMIVIALYKILFGDFSGVTGVHGLGTLLAHEWVTLGNLLGLLLGFALLADHFERSHVTDMLPNYLPDDWKGGFLLLVLIAVISSFLDNIAAAMIGGAMAHVLYRGKVHVGFLAAIVAASNAGGAGSVVGDTTTTMMWIAGVRPGQVFEAYVGAGVALLFFGTIAARQQQAYQPIMKDNPRGVKLDLPRLGVVALMLLAAIFTNITLNIHRPDLLNEWPLIGLSVWVALLVTAGWRTPTWSLLPGAFRGSVFLLSLVMCAAMMPVKALPGASWPSALGLGFVSAVFDNIPLTALALRQGGYDWGFVAYAVGFGGSMIWFGSSAGVALCNMYHEGRSVGAWLKGGWHVAVGYVLGFIALMLVLGWEPEADVGTPHAAPITTHSEPAQTNKP</sequence>
<feature type="transmembrane region" description="Helical" evidence="1">
    <location>
        <begin position="106"/>
        <end position="136"/>
    </location>
</feature>
<dbReference type="PANTHER" id="PTHR43269:SF2">
    <property type="entry name" value="SODIUM_PROTON ANTIPORTER 1-RELATED"/>
    <property type="match status" value="1"/>
</dbReference>
<protein>
    <submittedName>
        <fullName evidence="2">Citrate transporter</fullName>
    </submittedName>
</protein>
<dbReference type="EMBL" id="JAEPWM010000009">
    <property type="protein sequence ID" value="MBK6008192.1"/>
    <property type="molecule type" value="Genomic_DNA"/>
</dbReference>
<reference evidence="2" key="2">
    <citation type="submission" date="2021-01" db="EMBL/GenBank/DDBJ databases">
        <authorList>
            <person name="Kang M."/>
        </authorList>
    </citation>
    <scope>NUCLEOTIDE SEQUENCE</scope>
    <source>
        <strain evidence="2">KACC 17527</strain>
    </source>
</reference>
<proteinExistence type="predicted"/>
<dbReference type="GO" id="GO:0006814">
    <property type="term" value="P:sodium ion transport"/>
    <property type="evidence" value="ECO:0007669"/>
    <property type="project" value="InterPro"/>
</dbReference>
<gene>
    <name evidence="2" type="ORF">JJB11_18975</name>
</gene>
<comment type="caution">
    <text evidence="2">The sequence shown here is derived from an EMBL/GenBank/DDBJ whole genome shotgun (WGS) entry which is preliminary data.</text>
</comment>
<keyword evidence="1" id="KW-0472">Membrane</keyword>
<keyword evidence="1" id="KW-0812">Transmembrane</keyword>